<gene>
    <name evidence="2" type="ORF">PCON_01014</name>
</gene>
<feature type="compositionally biased region" description="Polar residues" evidence="1">
    <location>
        <begin position="424"/>
        <end position="444"/>
    </location>
</feature>
<organism evidence="2 3">
    <name type="scientific">Pyronema omphalodes (strain CBS 100304)</name>
    <name type="common">Pyronema confluens</name>
    <dbReference type="NCBI Taxonomy" id="1076935"/>
    <lineage>
        <taxon>Eukaryota</taxon>
        <taxon>Fungi</taxon>
        <taxon>Dikarya</taxon>
        <taxon>Ascomycota</taxon>
        <taxon>Pezizomycotina</taxon>
        <taxon>Pezizomycetes</taxon>
        <taxon>Pezizales</taxon>
        <taxon>Pyronemataceae</taxon>
        <taxon>Pyronema</taxon>
    </lineage>
</organism>
<reference evidence="2 3" key="1">
    <citation type="journal article" date="2013" name="PLoS Genet.">
        <title>The genome and development-dependent transcriptomes of Pyronema confluens: a window into fungal evolution.</title>
        <authorList>
            <person name="Traeger S."/>
            <person name="Altegoer F."/>
            <person name="Freitag M."/>
            <person name="Gabaldon T."/>
            <person name="Kempken F."/>
            <person name="Kumar A."/>
            <person name="Marcet-Houben M."/>
            <person name="Poggeler S."/>
            <person name="Stajich J.E."/>
            <person name="Nowrousian M."/>
        </authorList>
    </citation>
    <scope>NUCLEOTIDE SEQUENCE [LARGE SCALE GENOMIC DNA]</scope>
    <source>
        <strain evidence="3">CBS 100304</strain>
        <tissue evidence="2">Vegetative mycelium</tissue>
    </source>
</reference>
<dbReference type="eggNOG" id="ENOG502RYMG">
    <property type="taxonomic scope" value="Eukaryota"/>
</dbReference>
<evidence type="ECO:0000256" key="1">
    <source>
        <dbReference type="SAM" id="MobiDB-lite"/>
    </source>
</evidence>
<dbReference type="PANTHER" id="PTHR42044">
    <property type="entry name" value="DUF676 DOMAIN-CONTAINING PROTEIN-RELATED"/>
    <property type="match status" value="1"/>
</dbReference>
<dbReference type="Proteomes" id="UP000018144">
    <property type="component" value="Unassembled WGS sequence"/>
</dbReference>
<dbReference type="OrthoDB" id="202545at2759"/>
<accession>U4LN37</accession>
<sequence length="444" mass="49250">MPVSFIPSQLDAPSVAAALTLRDSPSRLLFKDIRLAFRNSHYLPYLFFPLRIKSGPYDEITPTRRNSKDVALHLAIFSLTIGSFGVGARIAYCTSASWVALYAAGCWAGLMALAHPLNYGPRILQSKVNLDRYPEHPEEKWIFVNGICAGTRYLQENLDMISNIFKRPVTGVHNRSYGIIFDLLECLVQRDFSYMTADIRVVYNEIKIALMNESIEKVVLLAHSQGGIIISTALDALYADLPPAAWDKLEIYTFGNAANHFNNPPRCIQCHNGSCNPLPGLPSHPPSNRRQIAVIEHYANSKDFVARLGVLQSVKGLPGGNQFVGKVFTRLGEGGHLFCQHYLGPMFNGIRPDFLDEVVVPEEDTAIRRAEAGAKNSRDEIEKVSEAEDQIGDAVGQTVMEISRLWKYKDGRIPEPALPPSLRRFNSTSSKGSMESDASTVLVD</sequence>
<evidence type="ECO:0000313" key="2">
    <source>
        <dbReference type="EMBL" id="CCX33333.1"/>
    </source>
</evidence>
<protein>
    <submittedName>
        <fullName evidence="2">Uncharacterized protein</fullName>
    </submittedName>
</protein>
<dbReference type="InterPro" id="IPR029058">
    <property type="entry name" value="AB_hydrolase_fold"/>
</dbReference>
<evidence type="ECO:0000313" key="3">
    <source>
        <dbReference type="Proteomes" id="UP000018144"/>
    </source>
</evidence>
<dbReference type="STRING" id="1076935.U4LN37"/>
<dbReference type="OMA" id="ECLIQRC"/>
<dbReference type="SUPFAM" id="SSF53474">
    <property type="entry name" value="alpha/beta-Hydrolases"/>
    <property type="match status" value="1"/>
</dbReference>
<name>U4LN37_PYROM</name>
<dbReference type="EMBL" id="HF936048">
    <property type="protein sequence ID" value="CCX33333.1"/>
    <property type="molecule type" value="Genomic_DNA"/>
</dbReference>
<dbReference type="AlphaFoldDB" id="U4LN37"/>
<keyword evidence="3" id="KW-1185">Reference proteome</keyword>
<dbReference type="PANTHER" id="PTHR42044:SF2">
    <property type="entry name" value="DUF676 DOMAIN-CONTAINING PROTEIN"/>
    <property type="match status" value="1"/>
</dbReference>
<proteinExistence type="predicted"/>
<feature type="region of interest" description="Disordered" evidence="1">
    <location>
        <begin position="417"/>
        <end position="444"/>
    </location>
</feature>